<sequence length="222" mass="25919">MNYWRRFDSLPIQCLVRLARDDFRKARQVYDWAVRVPMLRQLGGWYREHDDTVVTLSQEGLKQVESAASRFGQNPAFALTMVEGIFVLERTAGWAEKELHRLQTHLTLDEFRTRIENDSEGIERTPWVDEFYESVYEKVSYDLRDYIHARNVAIMYSITGLASNTAPHESEIRQALSGELHSRKSAKSQRVTIHEPGKDISISDHNHTIEWVIGRNQKEIPF</sequence>
<evidence type="ECO:0000313" key="2">
    <source>
        <dbReference type="Proteomes" id="UP000229612"/>
    </source>
</evidence>
<name>A0A2H0UHC5_9BACT</name>
<dbReference type="EMBL" id="PFBG01000025">
    <property type="protein sequence ID" value="PIR85802.1"/>
    <property type="molecule type" value="Genomic_DNA"/>
</dbReference>
<evidence type="ECO:0000313" key="1">
    <source>
        <dbReference type="EMBL" id="PIR85802.1"/>
    </source>
</evidence>
<reference evidence="2" key="1">
    <citation type="submission" date="2017-09" db="EMBL/GenBank/DDBJ databases">
        <title>Depth-based differentiation of microbial function through sediment-hosted aquifers and enrichment of novel symbionts in the deep terrestrial subsurface.</title>
        <authorList>
            <person name="Probst A.J."/>
            <person name="Ladd B."/>
            <person name="Jarett J.K."/>
            <person name="Geller-Mcgrath D.E."/>
            <person name="Sieber C.M.K."/>
            <person name="Emerson J.B."/>
            <person name="Anantharaman K."/>
            <person name="Thomas B.C."/>
            <person name="Malmstrom R."/>
            <person name="Stieglmeier M."/>
            <person name="Klingl A."/>
            <person name="Woyke T."/>
            <person name="Ryan C.M."/>
            <person name="Banfield J.F."/>
        </authorList>
    </citation>
    <scope>NUCLEOTIDE SEQUENCE [LARGE SCALE GENOMIC DNA]</scope>
</reference>
<dbReference type="Proteomes" id="UP000229612">
    <property type="component" value="Unassembled WGS sequence"/>
</dbReference>
<protein>
    <submittedName>
        <fullName evidence="1">Uncharacterized protein</fullName>
    </submittedName>
</protein>
<accession>A0A2H0UHC5</accession>
<comment type="caution">
    <text evidence="1">The sequence shown here is derived from an EMBL/GenBank/DDBJ whole genome shotgun (WGS) entry which is preliminary data.</text>
</comment>
<proteinExistence type="predicted"/>
<dbReference type="AlphaFoldDB" id="A0A2H0UHC5"/>
<organism evidence="1 2">
    <name type="scientific">Candidatus Kaiserbacteria bacterium CG10_big_fil_rev_8_21_14_0_10_44_10</name>
    <dbReference type="NCBI Taxonomy" id="1974606"/>
    <lineage>
        <taxon>Bacteria</taxon>
        <taxon>Candidatus Kaiseribacteriota</taxon>
    </lineage>
</organism>
<gene>
    <name evidence="1" type="ORF">COU14_02260</name>
</gene>